<dbReference type="AlphaFoldDB" id="A0A328HBI6"/>
<dbReference type="EMBL" id="QLNP01000098">
    <property type="protein sequence ID" value="RAM35869.1"/>
    <property type="molecule type" value="Genomic_DNA"/>
</dbReference>
<proteinExistence type="predicted"/>
<sequence>MSTTEITTVTALPSADNSKKRKLKAILAGGLVLGIGAAVTLAAWNDSEFVNGAFGSGHFKMMGSKDGVIPFENYDTSGAANALSFSDGFNNLSRDEVVAAPYVVHLDADSTYSGEVTVESAAGSTGTDELRYGIIEVPSVAGCSTAALPTPENTVVPANTKFNTDPGEGSFTLDKPVQGNPGANVYLCVLVSATSNLPQDTTATATWKLVAKSNS</sequence>
<accession>A0A328HBI6</accession>
<organism evidence="2 3">
    <name type="scientific">Arthrobacter globiformis</name>
    <dbReference type="NCBI Taxonomy" id="1665"/>
    <lineage>
        <taxon>Bacteria</taxon>
        <taxon>Bacillati</taxon>
        <taxon>Actinomycetota</taxon>
        <taxon>Actinomycetes</taxon>
        <taxon>Micrococcales</taxon>
        <taxon>Micrococcaceae</taxon>
        <taxon>Arthrobacter</taxon>
    </lineage>
</organism>
<evidence type="ECO:0000256" key="1">
    <source>
        <dbReference type="SAM" id="Phobius"/>
    </source>
</evidence>
<protein>
    <recommendedName>
        <fullName evidence="4">SipW-cognate class signal peptide</fullName>
    </recommendedName>
</protein>
<evidence type="ECO:0000313" key="3">
    <source>
        <dbReference type="Proteomes" id="UP000249166"/>
    </source>
</evidence>
<evidence type="ECO:0000313" key="2">
    <source>
        <dbReference type="EMBL" id="RAM35869.1"/>
    </source>
</evidence>
<dbReference type="RefSeq" id="WP_111905050.1">
    <property type="nucleotide sequence ID" value="NZ_QLNP01000098.1"/>
</dbReference>
<dbReference type="Proteomes" id="UP000249166">
    <property type="component" value="Unassembled WGS sequence"/>
</dbReference>
<gene>
    <name evidence="2" type="ORF">DBZ45_17015</name>
</gene>
<feature type="transmembrane region" description="Helical" evidence="1">
    <location>
        <begin position="25"/>
        <end position="44"/>
    </location>
</feature>
<keyword evidence="1" id="KW-0812">Transmembrane</keyword>
<comment type="caution">
    <text evidence="2">The sequence shown here is derived from an EMBL/GenBank/DDBJ whole genome shotgun (WGS) entry which is preliminary data.</text>
</comment>
<dbReference type="NCBIfam" id="TIGR04088">
    <property type="entry name" value="cognate_SipW"/>
    <property type="match status" value="1"/>
</dbReference>
<keyword evidence="1" id="KW-1133">Transmembrane helix</keyword>
<reference evidence="2 3" key="1">
    <citation type="submission" date="2018-04" db="EMBL/GenBank/DDBJ databases">
        <title>Bacteria isolated from cave deposits of Manipur.</title>
        <authorList>
            <person name="Sahoo D."/>
            <person name="Sarangthem I."/>
            <person name="Nandeibam J."/>
        </authorList>
    </citation>
    <scope>NUCLEOTIDE SEQUENCE [LARGE SCALE GENOMIC DNA]</scope>
    <source>
        <strain evidence="3">mrc11</strain>
    </source>
</reference>
<dbReference type="OrthoDB" id="5070303at2"/>
<keyword evidence="1" id="KW-0472">Membrane</keyword>
<dbReference type="InterPro" id="IPR023833">
    <property type="entry name" value="Signal_pept_SipW-depend-type"/>
</dbReference>
<evidence type="ECO:0008006" key="4">
    <source>
        <dbReference type="Google" id="ProtNLM"/>
    </source>
</evidence>
<name>A0A328HBI6_ARTGO</name>